<reference evidence="1 2" key="1">
    <citation type="journal article" date="2009" name="Infect. Immun.">
        <title>Comparative genomics reveal extensive transposon-mediated genomic plasticity and diversity among potential effector proteins within the genus Coxiella.</title>
        <authorList>
            <person name="Beare P.A."/>
            <person name="Unsworth N."/>
            <person name="Andoh M."/>
            <person name="Voth D.E."/>
            <person name="Omsland A."/>
            <person name="Gilk S.D."/>
            <person name="Williams K.P."/>
            <person name="Sobral B.W."/>
            <person name="Kupko J.J.III."/>
            <person name="Porcella S.F."/>
            <person name="Samuel J.E."/>
            <person name="Heinzen R.A."/>
        </authorList>
    </citation>
    <scope>NUCLEOTIDE SEQUENCE [LARGE SCALE GENOMIC DNA]</scope>
    <source>
        <strain evidence="1 2">Dugway 5J108-111</strain>
    </source>
</reference>
<dbReference type="KEGG" id="cbd:CBUD_1057"/>
<organism evidence="1 2">
    <name type="scientific">Coxiella burnetii (strain Dugway 5J108-111)</name>
    <dbReference type="NCBI Taxonomy" id="434922"/>
    <lineage>
        <taxon>Bacteria</taxon>
        <taxon>Pseudomonadati</taxon>
        <taxon>Pseudomonadota</taxon>
        <taxon>Gammaproteobacteria</taxon>
        <taxon>Legionellales</taxon>
        <taxon>Coxiellaceae</taxon>
        <taxon>Coxiella</taxon>
    </lineage>
</organism>
<gene>
    <name evidence="1" type="ordered locus">CBUD_1057</name>
</gene>
<dbReference type="Gene3D" id="1.25.40.20">
    <property type="entry name" value="Ankyrin repeat-containing domain"/>
    <property type="match status" value="1"/>
</dbReference>
<dbReference type="EMBL" id="CP000733">
    <property type="protein sequence ID" value="ABS77470.1"/>
    <property type="molecule type" value="Genomic_DNA"/>
</dbReference>
<evidence type="ECO:0000313" key="1">
    <source>
        <dbReference type="EMBL" id="ABS77470.1"/>
    </source>
</evidence>
<dbReference type="AlphaFoldDB" id="A9KCD3"/>
<evidence type="ECO:0000313" key="2">
    <source>
        <dbReference type="Proteomes" id="UP000008555"/>
    </source>
</evidence>
<dbReference type="RefSeq" id="WP_011996889.1">
    <property type="nucleotide sequence ID" value="NC_009727.1"/>
</dbReference>
<protein>
    <submittedName>
        <fullName evidence="1">Hypothetical cytosolic protein</fullName>
    </submittedName>
</protein>
<accession>A9KCD3</accession>
<sequence length="804" mass="93309">MRYPYGSALTKRAFAPIFPPNIDLSQLGEPPQDWLACLIQICGSGTEEYFDKHIGKSSTFAHKERLIHKLKIIYHRLNDHSYFIKTLGPLSHDGRVALVSKLTEDIGQCTPGFDNRTSDIVRSFTESSSFPELMTIVREELVKEVSLKMGESVGGEVHSNNRVFVIAAEDEYGVRPINQMDVYPGRLSDRDIREELRIKFRKEFTPFRLPFLLSKALQDLLSKRGYTGKKKGNQYYAPVTEAIAFNEVIERCLTSLQEVEEKEEKRAVSETETQYFIYYQRCPYHIICLPPGEEKEKKAKELQRKIRQRDIVFEFDKQDNQWIMRYLNNKMKVDEIKVEKEEHIDQLNIIYNKANNPKEMEIENIQDRRIINAMVESLGLTYLFDAHWYPIDINWLFIQERLFSLLVEQGYFNKSYFAPQNLFDCVFIRSVLLKPRQELRDSFYKLQSPDESEDNPDPLRRFSMVLKSVESDCMSDFWGQGASLSNSLSEIRSNFPEYFDWLMKKDYFLKSYIDRCTDVLKEKIQNGFLFRIGELFQSLGQLLTEISRVNPGLLHQCIQRFNQADDGYNLLMLAVRNPQPEAIEAVLQYLSEHSAIFTPDIVKEMFLLQDNAGRNVLTLSVQSTPQVTRTILKFMSDHSEAFDTETLKRLFLATDVSGKSILMLDVLSGHEESEILEIVNIILGWVAERQEIFNPGELKNLVLTDRYNILQLVPLNLSGILNRIWGFVTNQPFLNKIGSGTLGEMLTRTNFNQENILISALCSSQNKDFANAILKFITDQPEVLSDDKIKNLFFQKDTLYKKMH</sequence>
<dbReference type="InterPro" id="IPR036770">
    <property type="entry name" value="Ankyrin_rpt-contain_sf"/>
</dbReference>
<dbReference type="HOGENOM" id="CLU_350141_0_0_6"/>
<dbReference type="Proteomes" id="UP000008555">
    <property type="component" value="Chromosome"/>
</dbReference>
<name>A9KCD3_COXBN</name>
<proteinExistence type="predicted"/>